<comment type="function">
    <text evidence="10">Part of an ABC transporter complex. Responsible for energy coupling to the transport system.</text>
</comment>
<name>D5XAB4_THEPJ</name>
<comment type="similarity">
    <text evidence="2 10">Belongs to the ABC transporter superfamily.</text>
</comment>
<dbReference type="NCBIfam" id="TIGR04520">
    <property type="entry name" value="ECF_ATPase_1"/>
    <property type="match status" value="1"/>
</dbReference>
<dbReference type="eggNOG" id="COG1122">
    <property type="taxonomic scope" value="Bacteria"/>
</dbReference>
<dbReference type="STRING" id="635013.TherJR_0327"/>
<dbReference type="InterPro" id="IPR030947">
    <property type="entry name" value="EcfA_1"/>
</dbReference>
<evidence type="ECO:0000313" key="12">
    <source>
        <dbReference type="EMBL" id="ADG81213.1"/>
    </source>
</evidence>
<feature type="domain" description="ABC transporter" evidence="11">
    <location>
        <begin position="5"/>
        <end position="243"/>
    </location>
</feature>
<dbReference type="InterPro" id="IPR003439">
    <property type="entry name" value="ABC_transporter-like_ATP-bd"/>
</dbReference>
<evidence type="ECO:0000256" key="10">
    <source>
        <dbReference type="RuleBase" id="RU364103"/>
    </source>
</evidence>
<dbReference type="Pfam" id="PF00005">
    <property type="entry name" value="ABC_tran"/>
    <property type="match status" value="1"/>
</dbReference>
<evidence type="ECO:0000256" key="6">
    <source>
        <dbReference type="ARBA" id="ARBA00022840"/>
    </source>
</evidence>
<comment type="subcellular location">
    <subcellularLocation>
        <location evidence="1 10">Cell membrane</location>
        <topology evidence="1 10">Peripheral membrane protein</topology>
    </subcellularLocation>
</comment>
<evidence type="ECO:0000256" key="1">
    <source>
        <dbReference type="ARBA" id="ARBA00004202"/>
    </source>
</evidence>
<dbReference type="Gene3D" id="3.40.50.300">
    <property type="entry name" value="P-loop containing nucleotide triphosphate hydrolases"/>
    <property type="match status" value="1"/>
</dbReference>
<dbReference type="Proteomes" id="UP000002377">
    <property type="component" value="Chromosome"/>
</dbReference>
<dbReference type="AlphaFoldDB" id="D5XAB4"/>
<dbReference type="InterPro" id="IPR003593">
    <property type="entry name" value="AAA+_ATPase"/>
</dbReference>
<dbReference type="PROSITE" id="PS50893">
    <property type="entry name" value="ABC_TRANSPORTER_2"/>
    <property type="match status" value="1"/>
</dbReference>
<keyword evidence="3 10" id="KW-0813">Transport</keyword>
<dbReference type="RefSeq" id="WP_013119237.1">
    <property type="nucleotide sequence ID" value="NC_014152.1"/>
</dbReference>
<sequence length="282" mass="31155">MGTLVEMAGVEFAYPSDNRRAALPVLRGVNLRVRRGEFLAVIGPNGSGKSTLVKHFNGILLPSKGRVTVDSLDTANQDNLLEIRRKVGLLFQNPENQLVSSIVEEDVAFGPENLALPPEEIQKRVAEALEAVEMTPYRHQTVHTLSGGQKQRVAIAGLLAMRPDCLVLDEPSSMLDPPGRRRLFEILLRLHRRGMTIILVTHLMEEAALADRVCIFGSGTILREGTPEEIFSEPDFLISQNLEVPQINCLAAMLRNEGFNIPASILTVDEMVDYLCTLKHAT</sequence>
<keyword evidence="7" id="KW-1278">Translocase</keyword>
<dbReference type="PANTHER" id="PTHR43553">
    <property type="entry name" value="HEAVY METAL TRANSPORTER"/>
    <property type="match status" value="1"/>
</dbReference>
<dbReference type="InterPro" id="IPR015856">
    <property type="entry name" value="ABC_transpr_CbiO/EcfA_su"/>
</dbReference>
<evidence type="ECO:0000259" key="11">
    <source>
        <dbReference type="PROSITE" id="PS50893"/>
    </source>
</evidence>
<evidence type="ECO:0000256" key="3">
    <source>
        <dbReference type="ARBA" id="ARBA00022448"/>
    </source>
</evidence>
<dbReference type="PANTHER" id="PTHR43553:SF24">
    <property type="entry name" value="ENERGY-COUPLING FACTOR TRANSPORTER ATP-BINDING PROTEIN ECFA1"/>
    <property type="match status" value="1"/>
</dbReference>
<dbReference type="InterPro" id="IPR027417">
    <property type="entry name" value="P-loop_NTPase"/>
</dbReference>
<dbReference type="KEGG" id="tjr:TherJR_0327"/>
<gene>
    <name evidence="12" type="ordered locus">TherJR_0327</name>
</gene>
<evidence type="ECO:0000313" key="13">
    <source>
        <dbReference type="Proteomes" id="UP000002377"/>
    </source>
</evidence>
<dbReference type="FunFam" id="3.40.50.300:FF:000224">
    <property type="entry name" value="Energy-coupling factor transporter ATP-binding protein EcfA"/>
    <property type="match status" value="1"/>
</dbReference>
<dbReference type="PROSITE" id="PS00211">
    <property type="entry name" value="ABC_TRANSPORTER_1"/>
    <property type="match status" value="1"/>
</dbReference>
<protein>
    <recommendedName>
        <fullName evidence="10">ABC transporter ATP-binding protein</fullName>
    </recommendedName>
</protein>
<keyword evidence="5 10" id="KW-0547">Nucleotide-binding</keyword>
<dbReference type="GO" id="GO:0006824">
    <property type="term" value="P:cobalt ion transport"/>
    <property type="evidence" value="ECO:0007669"/>
    <property type="project" value="InterPro"/>
</dbReference>
<evidence type="ECO:0000256" key="4">
    <source>
        <dbReference type="ARBA" id="ARBA00022475"/>
    </source>
</evidence>
<keyword evidence="8 10" id="KW-0472">Membrane</keyword>
<keyword evidence="4 10" id="KW-1003">Cell membrane</keyword>
<dbReference type="GO" id="GO:0043190">
    <property type="term" value="C:ATP-binding cassette (ABC) transporter complex"/>
    <property type="evidence" value="ECO:0007669"/>
    <property type="project" value="TreeGrafter"/>
</dbReference>
<dbReference type="HOGENOM" id="CLU_000604_1_22_9"/>
<dbReference type="GO" id="GO:0016887">
    <property type="term" value="F:ATP hydrolysis activity"/>
    <property type="evidence" value="ECO:0007669"/>
    <property type="project" value="InterPro"/>
</dbReference>
<evidence type="ECO:0000256" key="8">
    <source>
        <dbReference type="ARBA" id="ARBA00023136"/>
    </source>
</evidence>
<keyword evidence="13" id="KW-1185">Reference proteome</keyword>
<comment type="function">
    <text evidence="9">Probably part of an ABC transporter complex. Responsible for energy coupling to the transport system.</text>
</comment>
<evidence type="ECO:0000256" key="7">
    <source>
        <dbReference type="ARBA" id="ARBA00022967"/>
    </source>
</evidence>
<evidence type="ECO:0000256" key="2">
    <source>
        <dbReference type="ARBA" id="ARBA00005417"/>
    </source>
</evidence>
<dbReference type="InterPro" id="IPR005876">
    <property type="entry name" value="Co_trans_ATP-bd"/>
</dbReference>
<dbReference type="InterPro" id="IPR017871">
    <property type="entry name" value="ABC_transporter-like_CS"/>
</dbReference>
<reference evidence="12 13" key="1">
    <citation type="submission" date="2010-05" db="EMBL/GenBank/DDBJ databases">
        <title>Complete sequence of Thermincola sp. JR.</title>
        <authorList>
            <consortium name="US DOE Joint Genome Institute"/>
            <person name="Lucas S."/>
            <person name="Copeland A."/>
            <person name="Lapidus A."/>
            <person name="Cheng J.-F."/>
            <person name="Bruce D."/>
            <person name="Goodwin L."/>
            <person name="Pitluck S."/>
            <person name="Chertkov O."/>
            <person name="Detter J.C."/>
            <person name="Han C."/>
            <person name="Tapia R."/>
            <person name="Land M."/>
            <person name="Hauser L."/>
            <person name="Kyrpides N."/>
            <person name="Mikhailova N."/>
            <person name="Hazen T.C."/>
            <person name="Woyke T."/>
        </authorList>
    </citation>
    <scope>NUCLEOTIDE SEQUENCE [LARGE SCALE GENOMIC DNA]</scope>
    <source>
        <strain evidence="12 13">JR</strain>
    </source>
</reference>
<dbReference type="SUPFAM" id="SSF52540">
    <property type="entry name" value="P-loop containing nucleoside triphosphate hydrolases"/>
    <property type="match status" value="1"/>
</dbReference>
<dbReference type="SMART" id="SM00382">
    <property type="entry name" value="AAA"/>
    <property type="match status" value="1"/>
</dbReference>
<evidence type="ECO:0000256" key="5">
    <source>
        <dbReference type="ARBA" id="ARBA00022741"/>
    </source>
</evidence>
<dbReference type="InterPro" id="IPR050095">
    <property type="entry name" value="ECF_ABC_transporter_ATP-bd"/>
</dbReference>
<keyword evidence="6 10" id="KW-0067">ATP-binding</keyword>
<organism evidence="12 13">
    <name type="scientific">Thermincola potens (strain JR)</name>
    <dbReference type="NCBI Taxonomy" id="635013"/>
    <lineage>
        <taxon>Bacteria</taxon>
        <taxon>Bacillati</taxon>
        <taxon>Bacillota</taxon>
        <taxon>Clostridia</taxon>
        <taxon>Eubacteriales</taxon>
        <taxon>Thermincolaceae</taxon>
        <taxon>Thermincola</taxon>
    </lineage>
</organism>
<dbReference type="GO" id="GO:0005524">
    <property type="term" value="F:ATP binding"/>
    <property type="evidence" value="ECO:0007669"/>
    <property type="project" value="UniProtKB-UniRule"/>
</dbReference>
<evidence type="ECO:0000256" key="9">
    <source>
        <dbReference type="ARBA" id="ARBA00025157"/>
    </source>
</evidence>
<accession>D5XAB4</accession>
<dbReference type="NCBIfam" id="TIGR01166">
    <property type="entry name" value="cbiO"/>
    <property type="match status" value="1"/>
</dbReference>
<dbReference type="EMBL" id="CP002028">
    <property type="protein sequence ID" value="ADG81213.1"/>
    <property type="molecule type" value="Genomic_DNA"/>
</dbReference>
<dbReference type="CDD" id="cd03225">
    <property type="entry name" value="ABC_cobalt_CbiO_domain1"/>
    <property type="match status" value="1"/>
</dbReference>
<proteinExistence type="inferred from homology"/>
<dbReference type="GO" id="GO:0042626">
    <property type="term" value="F:ATPase-coupled transmembrane transporter activity"/>
    <property type="evidence" value="ECO:0007669"/>
    <property type="project" value="TreeGrafter"/>
</dbReference>